<reference evidence="3" key="1">
    <citation type="submission" date="2016-04" db="EMBL/GenBank/DDBJ databases">
        <authorList>
            <person name="Shah S.A."/>
            <person name="Garrett R.A."/>
        </authorList>
    </citation>
    <scope>NUCLEOTIDE SEQUENCE [LARGE SCALE GENOMIC DNA]</scope>
    <source>
        <strain evidence="3">ATCC 35091 / DSM 1616 / JCM 8930 / NBRC 15331 / P1</strain>
    </source>
</reference>
<feature type="transmembrane region" description="Helical" evidence="1">
    <location>
        <begin position="39"/>
        <end position="60"/>
    </location>
</feature>
<dbReference type="PATRIC" id="fig|2287.9.peg.2246"/>
<evidence type="ECO:0000313" key="2">
    <source>
        <dbReference type="EMBL" id="SAI85692.1"/>
    </source>
</evidence>
<dbReference type="Proteomes" id="UP000076770">
    <property type="component" value="Chromosome i"/>
</dbReference>
<accession>A0A157T2V6</accession>
<feature type="transmembrane region" description="Helical" evidence="1">
    <location>
        <begin position="72"/>
        <end position="92"/>
    </location>
</feature>
<protein>
    <submittedName>
        <fullName evidence="2">ORF2 in transposon ISC1048</fullName>
    </submittedName>
</protein>
<keyword evidence="1" id="KW-0812">Transmembrane</keyword>
<sequence length="129" mass="14934">MEGEALFFLDESRIVISTAIRKVLAKIYSKPVMHVNMGFSSLHVFLAINAWTGEVVVGILRRTNSESLKYFLRYFKMVMGGSTWLWIIILLTRLGLRFVAGRAFIPYLLLPIRFSLIWQRRSSSPSRYT</sequence>
<dbReference type="AlphaFoldDB" id="A0A157T2V6"/>
<proteinExistence type="predicted"/>
<feature type="transmembrane region" description="Helical" evidence="1">
    <location>
        <begin position="98"/>
        <end position="118"/>
    </location>
</feature>
<keyword evidence="1" id="KW-0472">Membrane</keyword>
<gene>
    <name evidence="2" type="ORF">SSOP1_2138</name>
</gene>
<evidence type="ECO:0000256" key="1">
    <source>
        <dbReference type="SAM" id="Phobius"/>
    </source>
</evidence>
<dbReference type="EMBL" id="LT549890">
    <property type="protein sequence ID" value="SAI85692.1"/>
    <property type="molecule type" value="Genomic_DNA"/>
</dbReference>
<name>A0A157T2V6_SACSO</name>
<keyword evidence="1" id="KW-1133">Transmembrane helix</keyword>
<evidence type="ECO:0000313" key="3">
    <source>
        <dbReference type="Proteomes" id="UP000076770"/>
    </source>
</evidence>
<organism evidence="2 3">
    <name type="scientific">Saccharolobus solfataricus</name>
    <name type="common">Sulfolobus solfataricus</name>
    <dbReference type="NCBI Taxonomy" id="2287"/>
    <lineage>
        <taxon>Archaea</taxon>
        <taxon>Thermoproteota</taxon>
        <taxon>Thermoprotei</taxon>
        <taxon>Sulfolobales</taxon>
        <taxon>Sulfolobaceae</taxon>
        <taxon>Saccharolobus</taxon>
    </lineage>
</organism>